<evidence type="ECO:0000256" key="3">
    <source>
        <dbReference type="ARBA" id="ARBA00023212"/>
    </source>
</evidence>
<dbReference type="PANTHER" id="PTHR20544:SF0">
    <property type="entry name" value="NUCLEOPROTEIN TPR_MLP1 DOMAIN-CONTAINING PROTEIN"/>
    <property type="match status" value="1"/>
</dbReference>
<evidence type="ECO:0000256" key="1">
    <source>
        <dbReference type="ARBA" id="ARBA00004114"/>
    </source>
</evidence>
<dbReference type="Proteomes" id="UP001627154">
    <property type="component" value="Unassembled WGS sequence"/>
</dbReference>
<evidence type="ECO:0000256" key="2">
    <source>
        <dbReference type="ARBA" id="ARBA00022490"/>
    </source>
</evidence>
<comment type="caution">
    <text evidence="6">The sequence shown here is derived from an EMBL/GenBank/DDBJ whole genome shotgun (WGS) entry which is preliminary data.</text>
</comment>
<evidence type="ECO:0000256" key="5">
    <source>
        <dbReference type="SAM" id="Coils"/>
    </source>
</evidence>
<reference evidence="6 7" key="1">
    <citation type="journal article" date="2024" name="bioRxiv">
        <title>A reference genome for Trichogramma kaykai: A tiny desert-dwelling parasitoid wasp with competing sex-ratio distorters.</title>
        <authorList>
            <person name="Culotta J."/>
            <person name="Lindsey A.R."/>
        </authorList>
    </citation>
    <scope>NUCLEOTIDE SEQUENCE [LARGE SCALE GENOMIC DNA]</scope>
    <source>
        <strain evidence="6 7">KSX58</strain>
    </source>
</reference>
<evidence type="ECO:0000313" key="7">
    <source>
        <dbReference type="Proteomes" id="UP001627154"/>
    </source>
</evidence>
<gene>
    <name evidence="6" type="ORF">TKK_013605</name>
</gene>
<dbReference type="EMBL" id="JBJJXI010000108">
    <property type="protein sequence ID" value="KAL3391677.1"/>
    <property type="molecule type" value="Genomic_DNA"/>
</dbReference>
<dbReference type="GO" id="GO:0005814">
    <property type="term" value="C:centriole"/>
    <property type="evidence" value="ECO:0007669"/>
    <property type="project" value="UniProtKB-SubCell"/>
</dbReference>
<name>A0ABD2WGL1_9HYME</name>
<keyword evidence="5" id="KW-0175">Coiled coil</keyword>
<feature type="coiled-coil region" evidence="5">
    <location>
        <begin position="20"/>
        <end position="341"/>
    </location>
</feature>
<comment type="subcellular location">
    <subcellularLocation>
        <location evidence="1">Cytoplasm</location>
        <location evidence="1">Cytoskeleton</location>
        <location evidence="1">Microtubule organizing center</location>
        <location evidence="1">Centrosome</location>
        <location evidence="1">Centriole</location>
    </subcellularLocation>
</comment>
<organism evidence="6 7">
    <name type="scientific">Trichogramma kaykai</name>
    <dbReference type="NCBI Taxonomy" id="54128"/>
    <lineage>
        <taxon>Eukaryota</taxon>
        <taxon>Metazoa</taxon>
        <taxon>Ecdysozoa</taxon>
        <taxon>Arthropoda</taxon>
        <taxon>Hexapoda</taxon>
        <taxon>Insecta</taxon>
        <taxon>Pterygota</taxon>
        <taxon>Neoptera</taxon>
        <taxon>Endopterygota</taxon>
        <taxon>Hymenoptera</taxon>
        <taxon>Apocrita</taxon>
        <taxon>Proctotrupomorpha</taxon>
        <taxon>Chalcidoidea</taxon>
        <taxon>Trichogrammatidae</taxon>
        <taxon>Trichogramma</taxon>
    </lineage>
</organism>
<dbReference type="Gene3D" id="1.10.287.1490">
    <property type="match status" value="1"/>
</dbReference>
<dbReference type="PANTHER" id="PTHR20544">
    <property type="entry name" value="CENTROSOMAL PROTEIN CEP135"/>
    <property type="match status" value="1"/>
</dbReference>
<proteinExistence type="inferred from homology"/>
<protein>
    <submittedName>
        <fullName evidence="6">Uncharacterized protein</fullName>
    </submittedName>
</protein>
<accession>A0ABD2WGL1</accession>
<dbReference type="InterPro" id="IPR051877">
    <property type="entry name" value="Centriole_BasalBody_StrucProt"/>
</dbReference>
<keyword evidence="3" id="KW-0206">Cytoskeleton</keyword>
<sequence>MDREVRACYTARNLLCLEQANEMEHHTRSLKLELENLQRQVQSVSLERDTTMQEAHRLADDLASISCELRTTRSELEASKAEAQDLKRQLQTYVSEVRRAEELIGQKENERTEMLNHFRSLSLEASALENNNHSLETEAAEARSALQSARDLVTDLERQLSDKDVLVRGYENQIIELTQSVASLEIQVQQLEDQRLHLQDELRTVRTLCVTLEQQKDSLDKKLDEAIERKTELELQLDRYRSEQDIFHDQMNKDHMMIDRLEKLLEESRKETATAQCNQRELQSEITRLKYKISDMQSKLSAETSELRKYQTQASEYGKQISELRRQVTNERYERAKLQDNHSSNVIVACLSNNGREADCQSRQPKSTTSATKCRCNTACNCEPLESIRRCESQNTDRRSSSSNSRSKDGKLVKIRVTELSDDTGRLRSKTFVPRKYCNELTQQSICCCCSCTSALAKVDNSRFKTRNDLSPRWIIETLDLLNKVILKRKRARLKNCSSISIVENQDKMVQTSMKYCPKERKPQSRESNCSISMQTCVNDATQNDLDMSKPHLLTVLNEIQFYAERIKGYFERINENCNEDALEECNKSKVRMRENSANRSINDPLTQTIEKVEPLLLKKRNISSRHKSIVPSTSTPRSSQINCESNLNFSNRNLKKDNFTGLKKSIPCYENSDSDSTDYLQLPGRLKSINSLVFEDLPVVNSSELEQIEERIELLRRDLAMDYADSFEESDCEATANNKFS</sequence>
<comment type="similarity">
    <text evidence="4">Belongs to the CEP135/TSGA10 family.</text>
</comment>
<dbReference type="AlphaFoldDB" id="A0ABD2WGL1"/>
<evidence type="ECO:0000313" key="6">
    <source>
        <dbReference type="EMBL" id="KAL3391677.1"/>
    </source>
</evidence>
<evidence type="ECO:0000256" key="4">
    <source>
        <dbReference type="ARBA" id="ARBA00038123"/>
    </source>
</evidence>
<keyword evidence="2" id="KW-0963">Cytoplasm</keyword>
<keyword evidence="7" id="KW-1185">Reference proteome</keyword>
<dbReference type="SUPFAM" id="SSF57997">
    <property type="entry name" value="Tropomyosin"/>
    <property type="match status" value="1"/>
</dbReference>